<comment type="caution">
    <text evidence="1">The sequence shown here is derived from an EMBL/GenBank/DDBJ whole genome shotgun (WGS) entry which is preliminary data.</text>
</comment>
<reference evidence="1 2" key="1">
    <citation type="journal article" date="2022" name="Nat. Microbiol.">
        <title>The microbiome of a bacterivorous marine choanoflagellate contains a resource-demanding obligate bacterial associate.</title>
        <authorList>
            <person name="Needham D.M."/>
            <person name="Poirier C."/>
            <person name="Bachy C."/>
            <person name="George E.E."/>
            <person name="Wilken S."/>
            <person name="Yung C.C.M."/>
            <person name="Limardo A.J."/>
            <person name="Morando M."/>
            <person name="Sudek L."/>
            <person name="Malmstrom R.R."/>
            <person name="Keeling P.J."/>
            <person name="Santoro A.E."/>
            <person name="Worden A.Z."/>
        </authorList>
    </citation>
    <scope>NUCLEOTIDE SEQUENCE [LARGE SCALE GENOMIC DNA]</scope>
    <source>
        <strain evidence="1 2">Comchoano-2</strain>
    </source>
</reference>
<organism evidence="1 2">
    <name type="scientific">Candidatus Synchoanobacter obligatus</name>
    <dbReference type="NCBI Taxonomy" id="2919597"/>
    <lineage>
        <taxon>Bacteria</taxon>
        <taxon>Pseudomonadati</taxon>
        <taxon>Pseudomonadota</taxon>
        <taxon>Gammaproteobacteria</taxon>
        <taxon>Candidatus Comchoanobacterales</taxon>
        <taxon>Candidatus Comchoanobacteraceae</taxon>
        <taxon>Candidatus Synchoanobacter</taxon>
    </lineage>
</organism>
<evidence type="ECO:0000313" key="1">
    <source>
        <dbReference type="EMBL" id="MCP8351843.1"/>
    </source>
</evidence>
<evidence type="ECO:0000313" key="2">
    <source>
        <dbReference type="Proteomes" id="UP001320768"/>
    </source>
</evidence>
<dbReference type="RefSeq" id="WP_258568952.1">
    <property type="nucleotide sequence ID" value="NZ_JAKUDN010000001.1"/>
</dbReference>
<keyword evidence="2" id="KW-1185">Reference proteome</keyword>
<name>A0ABT1L4P9_9GAMM</name>
<proteinExistence type="predicted"/>
<gene>
    <name evidence="1" type="ORF">MKS91_00845</name>
</gene>
<accession>A0ABT1L4P9</accession>
<sequence>MKIINTIRMLVDIDGVLITNKVQDIMIHKVHEHFKGPIDQLNLDDDAVFTQIASLWTQSVVEAAKPLFDHMMTIIAATRAEGALLPEAAVEIYSGSARDAKIDQSNAFLNSKKLQAGQSHDKTIHHKGFASWAMKLQFLQLFSAPVMLSIFSNEMKRLCGENVALKDLKVALFANLPQDYKTVSSMDKSALFAMHGAWSKPDSMVIFIDDRKDLITGFKACASSYQGRVASVHYCEEKSGNGYTMVLIPESIVPTQEKDMDKTFAKPNKAESEWTKMWDLYLKPMLPMMGSVTIVYPWLCPFVYQGVTSEMVVVPVAAASLEGGASAAQPSAPVSPVKADATLTLGL</sequence>
<protein>
    <submittedName>
        <fullName evidence="1">Uncharacterized protein</fullName>
    </submittedName>
</protein>
<dbReference type="EMBL" id="JAKUDN010000001">
    <property type="protein sequence ID" value="MCP8351843.1"/>
    <property type="molecule type" value="Genomic_DNA"/>
</dbReference>
<dbReference type="Proteomes" id="UP001320768">
    <property type="component" value="Unassembled WGS sequence"/>
</dbReference>